<protein>
    <recommendedName>
        <fullName evidence="2">Lactate/malate dehydrogenase C-terminal domain-containing protein</fullName>
    </recommendedName>
</protein>
<organism evidence="3 4">
    <name type="scientific">Paractinoplanes rishiriensis</name>
    <dbReference type="NCBI Taxonomy" id="1050105"/>
    <lineage>
        <taxon>Bacteria</taxon>
        <taxon>Bacillati</taxon>
        <taxon>Actinomycetota</taxon>
        <taxon>Actinomycetes</taxon>
        <taxon>Micromonosporales</taxon>
        <taxon>Micromonosporaceae</taxon>
        <taxon>Paractinoplanes</taxon>
    </lineage>
</organism>
<dbReference type="InterPro" id="IPR015955">
    <property type="entry name" value="Lactate_DH/Glyco_Ohase_4_C"/>
</dbReference>
<dbReference type="PANTHER" id="PTHR43128:SF16">
    <property type="entry name" value="L-LACTATE DEHYDROGENASE"/>
    <property type="match status" value="1"/>
</dbReference>
<dbReference type="RefSeq" id="WP_203789197.1">
    <property type="nucleotide sequence ID" value="NZ_BOMV01000092.1"/>
</dbReference>
<gene>
    <name evidence="3" type="ORF">Ari01nite_83890</name>
</gene>
<dbReference type="PANTHER" id="PTHR43128">
    <property type="entry name" value="L-2-HYDROXYCARBOXYLATE DEHYDROGENASE (NAD(P)(+))"/>
    <property type="match status" value="1"/>
</dbReference>
<dbReference type="SUPFAM" id="SSF56327">
    <property type="entry name" value="LDH C-terminal domain-like"/>
    <property type="match status" value="1"/>
</dbReference>
<accession>A0A919K941</accession>
<evidence type="ECO:0000259" key="2">
    <source>
        <dbReference type="Pfam" id="PF02866"/>
    </source>
</evidence>
<evidence type="ECO:0000256" key="1">
    <source>
        <dbReference type="ARBA" id="ARBA00006054"/>
    </source>
</evidence>
<keyword evidence="4" id="KW-1185">Reference proteome</keyword>
<dbReference type="Pfam" id="PF02866">
    <property type="entry name" value="Ldh_1_C"/>
    <property type="match status" value="1"/>
</dbReference>
<evidence type="ECO:0000313" key="4">
    <source>
        <dbReference type="Proteomes" id="UP000636960"/>
    </source>
</evidence>
<feature type="domain" description="Lactate/malate dehydrogenase C-terminal" evidence="2">
    <location>
        <begin position="25"/>
        <end position="129"/>
    </location>
</feature>
<evidence type="ECO:0000313" key="3">
    <source>
        <dbReference type="EMBL" id="GIF00925.1"/>
    </source>
</evidence>
<dbReference type="GO" id="GO:0004459">
    <property type="term" value="F:L-lactate dehydrogenase (NAD+) activity"/>
    <property type="evidence" value="ECO:0007669"/>
    <property type="project" value="TreeGrafter"/>
</dbReference>
<reference evidence="3" key="1">
    <citation type="submission" date="2021-01" db="EMBL/GenBank/DDBJ databases">
        <title>Whole genome shotgun sequence of Actinoplanes rishiriensis NBRC 108556.</title>
        <authorList>
            <person name="Komaki H."/>
            <person name="Tamura T."/>
        </authorList>
    </citation>
    <scope>NUCLEOTIDE SEQUENCE</scope>
    <source>
        <strain evidence="3">NBRC 108556</strain>
    </source>
</reference>
<sequence>MLGGGKAGKSLAIDRVLDLFARRGDDATEVKERIRETVTYSNISIIEGIGASQYGIGAVTARVAEAIVRDEHAILPVASHHDEYGTTISLPSVIGRLGVERVMCPELTDDERAELEESAQVLRDAAQTALDSLNDSRPAPG</sequence>
<comment type="caution">
    <text evidence="3">The sequence shown here is derived from an EMBL/GenBank/DDBJ whole genome shotgun (WGS) entry which is preliminary data.</text>
</comment>
<dbReference type="InterPro" id="IPR022383">
    <property type="entry name" value="Lactate/malate_DH_C"/>
</dbReference>
<dbReference type="Proteomes" id="UP000636960">
    <property type="component" value="Unassembled WGS sequence"/>
</dbReference>
<comment type="similarity">
    <text evidence="1">Belongs to the LDH/MDH superfamily. LDH family.</text>
</comment>
<proteinExistence type="inferred from homology"/>
<dbReference type="GO" id="GO:0006089">
    <property type="term" value="P:lactate metabolic process"/>
    <property type="evidence" value="ECO:0007669"/>
    <property type="project" value="TreeGrafter"/>
</dbReference>
<dbReference type="Gene3D" id="3.90.110.10">
    <property type="entry name" value="Lactate dehydrogenase/glycoside hydrolase, family 4, C-terminal"/>
    <property type="match status" value="1"/>
</dbReference>
<name>A0A919K941_9ACTN</name>
<dbReference type="AlphaFoldDB" id="A0A919K941"/>
<dbReference type="EMBL" id="BOMV01000092">
    <property type="protein sequence ID" value="GIF00925.1"/>
    <property type="molecule type" value="Genomic_DNA"/>
</dbReference>